<dbReference type="Gene3D" id="1.20.120.1630">
    <property type="match status" value="1"/>
</dbReference>
<evidence type="ECO:0000259" key="7">
    <source>
        <dbReference type="Pfam" id="PF02544"/>
    </source>
</evidence>
<keyword evidence="5 6" id="KW-0472">Membrane</keyword>
<evidence type="ECO:0000313" key="8">
    <source>
        <dbReference type="EMBL" id="KAK8864507.1"/>
    </source>
</evidence>
<accession>A0AAW0Z322</accession>
<dbReference type="KEGG" id="kne:92179016"/>
<evidence type="ECO:0000256" key="2">
    <source>
        <dbReference type="ARBA" id="ARBA00007742"/>
    </source>
</evidence>
<comment type="similarity">
    <text evidence="2">Belongs to the steroid 5-alpha reductase family.</text>
</comment>
<dbReference type="PROSITE" id="PS50244">
    <property type="entry name" value="S5A_REDUCTASE"/>
    <property type="match status" value="1"/>
</dbReference>
<dbReference type="Proteomes" id="UP001388673">
    <property type="component" value="Unassembled WGS sequence"/>
</dbReference>
<evidence type="ECO:0000256" key="6">
    <source>
        <dbReference type="SAM" id="Phobius"/>
    </source>
</evidence>
<evidence type="ECO:0000256" key="4">
    <source>
        <dbReference type="ARBA" id="ARBA00022989"/>
    </source>
</evidence>
<comment type="caution">
    <text evidence="8">The sequence shown here is derived from an EMBL/GenBank/DDBJ whole genome shotgun (WGS) entry which is preliminary data.</text>
</comment>
<evidence type="ECO:0000256" key="5">
    <source>
        <dbReference type="ARBA" id="ARBA00023136"/>
    </source>
</evidence>
<sequence length="302" mass="33377">MVPPAAFFPSLITYHLFPLHAPLTLYVVDAPFGRFSRLTSKWNLPGNAAWAGMELVAPVTLIATLCSASRPPLSPPARVLAGLYLTHYLHRAVVSPLLLSPKRSPLHVTIPLAAAVFNLINAYLLAIGLAFYAPTRLSWRFWLGVTGWAAGFVGNVYHDEILNDLRRPKGKRLVLADLPEDDDPKAGRYKIPRGGLFRYVSFPNYLCEWLEWTSFALAASPYPLIPVPSLEALHLKPGLAKTASSIIAGVWWPSALLAPPWMFVLAEITSMLPRAMSGHKWYQEKFGDKYPSSRTAVIPGIL</sequence>
<comment type="subcellular location">
    <subcellularLocation>
        <location evidence="1">Membrane</location>
        <topology evidence="1">Multi-pass membrane protein</topology>
    </subcellularLocation>
</comment>
<dbReference type="Pfam" id="PF02544">
    <property type="entry name" value="Steroid_dh"/>
    <property type="match status" value="2"/>
</dbReference>
<feature type="transmembrane region" description="Helical" evidence="6">
    <location>
        <begin position="112"/>
        <end position="133"/>
    </location>
</feature>
<protein>
    <recommendedName>
        <fullName evidence="7">3-oxo-5-alpha-steroid 4-dehydrogenase C-terminal domain-containing protein</fullName>
    </recommendedName>
</protein>
<evidence type="ECO:0000256" key="3">
    <source>
        <dbReference type="ARBA" id="ARBA00022692"/>
    </source>
</evidence>
<dbReference type="AlphaFoldDB" id="A0AAW0Z322"/>
<dbReference type="PANTHER" id="PTHR10556">
    <property type="entry name" value="3-OXO-5-ALPHA-STEROID 4-DEHYDROGENASE"/>
    <property type="match status" value="1"/>
</dbReference>
<evidence type="ECO:0000313" key="9">
    <source>
        <dbReference type="Proteomes" id="UP001388673"/>
    </source>
</evidence>
<dbReference type="InterPro" id="IPR001104">
    <property type="entry name" value="3-oxo-5_a-steroid_4-DH_C"/>
</dbReference>
<dbReference type="PANTHER" id="PTHR10556:SF43">
    <property type="entry name" value="STEROID 5-ALPHA-REDUCTASE DET2"/>
    <property type="match status" value="1"/>
</dbReference>
<gene>
    <name evidence="8" type="ORF">IAR55_001757</name>
</gene>
<proteinExistence type="inferred from homology"/>
<feature type="transmembrane region" description="Helical" evidence="6">
    <location>
        <begin position="6"/>
        <end position="28"/>
    </location>
</feature>
<dbReference type="EMBL" id="JBCAWK010000003">
    <property type="protein sequence ID" value="KAK8864507.1"/>
    <property type="molecule type" value="Genomic_DNA"/>
</dbReference>
<dbReference type="RefSeq" id="XP_066804803.1">
    <property type="nucleotide sequence ID" value="XM_066944880.1"/>
</dbReference>
<organism evidence="8 9">
    <name type="scientific">Kwoniella newhampshirensis</name>
    <dbReference type="NCBI Taxonomy" id="1651941"/>
    <lineage>
        <taxon>Eukaryota</taxon>
        <taxon>Fungi</taxon>
        <taxon>Dikarya</taxon>
        <taxon>Basidiomycota</taxon>
        <taxon>Agaricomycotina</taxon>
        <taxon>Tremellomycetes</taxon>
        <taxon>Tremellales</taxon>
        <taxon>Cryptococcaceae</taxon>
        <taxon>Kwoniella</taxon>
    </lineage>
</organism>
<name>A0AAW0Z322_9TREE</name>
<dbReference type="InterPro" id="IPR039357">
    <property type="entry name" value="SRD5A/TECR"/>
</dbReference>
<keyword evidence="9" id="KW-1185">Reference proteome</keyword>
<evidence type="ECO:0000256" key="1">
    <source>
        <dbReference type="ARBA" id="ARBA00004141"/>
    </source>
</evidence>
<dbReference type="GO" id="GO:0016020">
    <property type="term" value="C:membrane"/>
    <property type="evidence" value="ECO:0007669"/>
    <property type="project" value="UniProtKB-SubCell"/>
</dbReference>
<feature type="domain" description="3-oxo-5-alpha-steroid 4-dehydrogenase C-terminal" evidence="7">
    <location>
        <begin position="107"/>
        <end position="220"/>
    </location>
</feature>
<dbReference type="GeneID" id="92179016"/>
<keyword evidence="3 6" id="KW-0812">Transmembrane</keyword>
<reference evidence="8 9" key="1">
    <citation type="journal article" date="2024" name="bioRxiv">
        <title>Comparative genomics of Cryptococcus and Kwoniella reveals pathogenesis evolution and contrasting karyotype dynamics via intercentromeric recombination or chromosome fusion.</title>
        <authorList>
            <person name="Coelho M.A."/>
            <person name="David-Palma M."/>
            <person name="Shea T."/>
            <person name="Bowers K."/>
            <person name="McGinley-Smith S."/>
            <person name="Mohammad A.W."/>
            <person name="Gnirke A."/>
            <person name="Yurkov A.M."/>
            <person name="Nowrousian M."/>
            <person name="Sun S."/>
            <person name="Cuomo C.A."/>
            <person name="Heitman J."/>
        </authorList>
    </citation>
    <scope>NUCLEOTIDE SEQUENCE [LARGE SCALE GENOMIC DNA]</scope>
    <source>
        <strain evidence="8 9">CBS 13917</strain>
    </source>
</reference>
<keyword evidence="4 6" id="KW-1133">Transmembrane helix</keyword>
<feature type="domain" description="3-oxo-5-alpha-steroid 4-dehydrogenase C-terminal" evidence="7">
    <location>
        <begin position="259"/>
        <end position="302"/>
    </location>
</feature>
<dbReference type="GO" id="GO:0016627">
    <property type="term" value="F:oxidoreductase activity, acting on the CH-CH group of donors"/>
    <property type="evidence" value="ECO:0007669"/>
    <property type="project" value="InterPro"/>
</dbReference>
<dbReference type="GO" id="GO:0006629">
    <property type="term" value="P:lipid metabolic process"/>
    <property type="evidence" value="ECO:0007669"/>
    <property type="project" value="InterPro"/>
</dbReference>